<comment type="catalytic activity">
    <reaction evidence="13">
        <text>L-seryl-[protein] + ATP = O-phospho-L-seryl-[protein] + ADP + H(+)</text>
        <dbReference type="Rhea" id="RHEA:17989"/>
        <dbReference type="Rhea" id="RHEA-COMP:9863"/>
        <dbReference type="Rhea" id="RHEA-COMP:11604"/>
        <dbReference type="ChEBI" id="CHEBI:15378"/>
        <dbReference type="ChEBI" id="CHEBI:29999"/>
        <dbReference type="ChEBI" id="CHEBI:30616"/>
        <dbReference type="ChEBI" id="CHEBI:83421"/>
        <dbReference type="ChEBI" id="CHEBI:456216"/>
        <dbReference type="EC" id="2.7.11.1"/>
    </reaction>
</comment>
<dbReference type="PROSITE" id="PS51190">
    <property type="entry name" value="FATC"/>
    <property type="match status" value="1"/>
</dbReference>
<keyword evidence="6" id="KW-0547">Nucleotide-binding</keyword>
<keyword evidence="8" id="KW-0418">Kinase</keyword>
<dbReference type="Gene3D" id="1.10.1070.11">
    <property type="entry name" value="Phosphatidylinositol 3-/4-kinase, catalytic domain"/>
    <property type="match status" value="1"/>
</dbReference>
<evidence type="ECO:0000256" key="11">
    <source>
        <dbReference type="ARBA" id="ARBA00023242"/>
    </source>
</evidence>
<dbReference type="InterPro" id="IPR014009">
    <property type="entry name" value="PIK_FAT"/>
</dbReference>
<evidence type="ECO:0000259" key="14">
    <source>
        <dbReference type="PROSITE" id="PS50290"/>
    </source>
</evidence>
<comment type="catalytic activity">
    <reaction evidence="12">
        <text>L-threonyl-[protein] + ATP = O-phospho-L-threonyl-[protein] + ADP + H(+)</text>
        <dbReference type="Rhea" id="RHEA:46608"/>
        <dbReference type="Rhea" id="RHEA-COMP:11060"/>
        <dbReference type="Rhea" id="RHEA-COMP:11605"/>
        <dbReference type="ChEBI" id="CHEBI:15378"/>
        <dbReference type="ChEBI" id="CHEBI:30013"/>
        <dbReference type="ChEBI" id="CHEBI:30616"/>
        <dbReference type="ChEBI" id="CHEBI:61977"/>
        <dbReference type="ChEBI" id="CHEBI:456216"/>
        <dbReference type="EC" id="2.7.11.1"/>
    </reaction>
</comment>
<dbReference type="Pfam" id="PF23593">
    <property type="entry name" value="HEAT_ATR"/>
    <property type="match status" value="1"/>
</dbReference>
<evidence type="ECO:0000313" key="18">
    <source>
        <dbReference type="Proteomes" id="UP000765509"/>
    </source>
</evidence>
<feature type="domain" description="FATC" evidence="16">
    <location>
        <begin position="2700"/>
        <end position="2732"/>
    </location>
</feature>
<dbReference type="SMART" id="SM00146">
    <property type="entry name" value="PI3Kc"/>
    <property type="match status" value="1"/>
</dbReference>
<dbReference type="PANTHER" id="PTHR11139:SF125">
    <property type="entry name" value="SERINE_THREONINE-PROTEIN KINASE MEC1"/>
    <property type="match status" value="1"/>
</dbReference>
<dbReference type="EC" id="2.7.11.1" evidence="3"/>
<dbReference type="PANTHER" id="PTHR11139">
    <property type="entry name" value="ATAXIA TELANGIECTASIA MUTATED ATM -RELATED"/>
    <property type="match status" value="1"/>
</dbReference>
<comment type="similarity">
    <text evidence="2">Belongs to the PI3/PI4-kinase family. ATM subfamily.</text>
</comment>
<evidence type="ECO:0000256" key="6">
    <source>
        <dbReference type="ARBA" id="ARBA00022741"/>
    </source>
</evidence>
<dbReference type="GO" id="GO:0000077">
    <property type="term" value="P:DNA damage checkpoint signaling"/>
    <property type="evidence" value="ECO:0007669"/>
    <property type="project" value="TreeGrafter"/>
</dbReference>
<keyword evidence="4" id="KW-0723">Serine/threonine-protein kinase</keyword>
<dbReference type="GO" id="GO:0000723">
    <property type="term" value="P:telomere maintenance"/>
    <property type="evidence" value="ECO:0007669"/>
    <property type="project" value="TreeGrafter"/>
</dbReference>
<evidence type="ECO:0000259" key="16">
    <source>
        <dbReference type="PROSITE" id="PS51190"/>
    </source>
</evidence>
<organism evidence="17 18">
    <name type="scientific">Austropuccinia psidii MF-1</name>
    <dbReference type="NCBI Taxonomy" id="1389203"/>
    <lineage>
        <taxon>Eukaryota</taxon>
        <taxon>Fungi</taxon>
        <taxon>Dikarya</taxon>
        <taxon>Basidiomycota</taxon>
        <taxon>Pucciniomycotina</taxon>
        <taxon>Pucciniomycetes</taxon>
        <taxon>Pucciniales</taxon>
        <taxon>Sphaerophragmiaceae</taxon>
        <taxon>Austropuccinia</taxon>
    </lineage>
</organism>
<keyword evidence="5" id="KW-0808">Transferase</keyword>
<keyword evidence="11" id="KW-0539">Nucleus</keyword>
<dbReference type="Proteomes" id="UP000765509">
    <property type="component" value="Unassembled WGS sequence"/>
</dbReference>
<dbReference type="Pfam" id="PF00454">
    <property type="entry name" value="PI3_PI4_kinase"/>
    <property type="match status" value="1"/>
</dbReference>
<dbReference type="GO" id="GO:0005524">
    <property type="term" value="F:ATP binding"/>
    <property type="evidence" value="ECO:0007669"/>
    <property type="project" value="UniProtKB-KW"/>
</dbReference>
<dbReference type="GO" id="GO:0004674">
    <property type="term" value="F:protein serine/threonine kinase activity"/>
    <property type="evidence" value="ECO:0007669"/>
    <property type="project" value="UniProtKB-KW"/>
</dbReference>
<keyword evidence="7" id="KW-0227">DNA damage</keyword>
<dbReference type="PROSITE" id="PS00916">
    <property type="entry name" value="PI3_4_KINASE_2"/>
    <property type="match status" value="1"/>
</dbReference>
<evidence type="ECO:0000256" key="5">
    <source>
        <dbReference type="ARBA" id="ARBA00022679"/>
    </source>
</evidence>
<dbReference type="InterPro" id="IPR036940">
    <property type="entry name" value="PI3/4_kinase_cat_sf"/>
</dbReference>
<comment type="caution">
    <text evidence="17">The sequence shown here is derived from an EMBL/GenBank/DDBJ whole genome shotgun (WGS) entry which is preliminary data.</text>
</comment>
<dbReference type="InterPro" id="IPR011009">
    <property type="entry name" value="Kinase-like_dom_sf"/>
</dbReference>
<dbReference type="Pfam" id="PF25030">
    <property type="entry name" value="M-HEAT_ATR"/>
    <property type="match status" value="1"/>
</dbReference>
<evidence type="ECO:0000256" key="4">
    <source>
        <dbReference type="ARBA" id="ARBA00022527"/>
    </source>
</evidence>
<dbReference type="InterPro" id="IPR016024">
    <property type="entry name" value="ARM-type_fold"/>
</dbReference>
<proteinExistence type="inferred from homology"/>
<dbReference type="Pfam" id="PF02260">
    <property type="entry name" value="FATC"/>
    <property type="match status" value="1"/>
</dbReference>
<evidence type="ECO:0000256" key="10">
    <source>
        <dbReference type="ARBA" id="ARBA00023204"/>
    </source>
</evidence>
<evidence type="ECO:0000256" key="13">
    <source>
        <dbReference type="ARBA" id="ARBA00048679"/>
    </source>
</evidence>
<dbReference type="GO" id="GO:0005694">
    <property type="term" value="C:chromosome"/>
    <property type="evidence" value="ECO:0007669"/>
    <property type="project" value="TreeGrafter"/>
</dbReference>
<dbReference type="SMART" id="SM01343">
    <property type="entry name" value="FATC"/>
    <property type="match status" value="1"/>
</dbReference>
<dbReference type="InterPro" id="IPR056802">
    <property type="entry name" value="ATR-like_M-HEAT"/>
</dbReference>
<evidence type="ECO:0000256" key="7">
    <source>
        <dbReference type="ARBA" id="ARBA00022763"/>
    </source>
</evidence>
<evidence type="ECO:0000256" key="1">
    <source>
        <dbReference type="ARBA" id="ARBA00004123"/>
    </source>
</evidence>
<accession>A0A9Q3BZV7</accession>
<keyword evidence="9" id="KW-0067">ATP-binding</keyword>
<reference evidence="17" key="1">
    <citation type="submission" date="2021-03" db="EMBL/GenBank/DDBJ databases">
        <title>Draft genome sequence of rust myrtle Austropuccinia psidii MF-1, a brazilian biotype.</title>
        <authorList>
            <person name="Quecine M.C."/>
            <person name="Pachon D.M.R."/>
            <person name="Bonatelli M.L."/>
            <person name="Correr F.H."/>
            <person name="Franceschini L.M."/>
            <person name="Leite T.F."/>
            <person name="Margarido G.R.A."/>
            <person name="Almeida C.A."/>
            <person name="Ferrarezi J.A."/>
            <person name="Labate C.A."/>
        </authorList>
    </citation>
    <scope>NUCLEOTIDE SEQUENCE</scope>
    <source>
        <strain evidence="17">MF-1</strain>
    </source>
</reference>
<dbReference type="Gene3D" id="3.30.1010.10">
    <property type="entry name" value="Phosphatidylinositol 3-kinase Catalytic Subunit, Chain A, domain 4"/>
    <property type="match status" value="1"/>
</dbReference>
<evidence type="ECO:0000313" key="17">
    <source>
        <dbReference type="EMBL" id="MBW0473796.1"/>
    </source>
</evidence>
<dbReference type="InterPro" id="IPR003151">
    <property type="entry name" value="PIK-rel_kinase_FAT"/>
</dbReference>
<comment type="subcellular location">
    <subcellularLocation>
        <location evidence="1">Nucleus</location>
    </subcellularLocation>
</comment>
<dbReference type="PROSITE" id="PS50290">
    <property type="entry name" value="PI3_4_KINASE_3"/>
    <property type="match status" value="1"/>
</dbReference>
<evidence type="ECO:0000256" key="2">
    <source>
        <dbReference type="ARBA" id="ARBA00010769"/>
    </source>
</evidence>
<feature type="domain" description="FAT" evidence="15">
    <location>
        <begin position="1669"/>
        <end position="2268"/>
    </location>
</feature>
<dbReference type="GO" id="GO:0006281">
    <property type="term" value="P:DNA repair"/>
    <property type="evidence" value="ECO:0007669"/>
    <property type="project" value="UniProtKB-KW"/>
</dbReference>
<gene>
    <name evidence="17" type="ORF">O181_013511</name>
</gene>
<dbReference type="InterPro" id="IPR057564">
    <property type="entry name" value="HEAT_ATR"/>
</dbReference>
<dbReference type="InterPro" id="IPR012993">
    <property type="entry name" value="UME"/>
</dbReference>
<dbReference type="Pfam" id="PF08064">
    <property type="entry name" value="UME"/>
    <property type="match status" value="1"/>
</dbReference>
<sequence length="2732" mass="308566">MAFQDGNQTFSVPDVPASTARLLKSIIQPLPTNPVEAGPGLKSLRTEQTTAIVRALFIASLDQFFDRARWVGLNDESAKSEREMCEATQGVIQYALSGEIARTPTVLVQRFPEQKTLEGLLKRAQGLSAQSNKISKNTNGAELEEELSIWLIIRLIYSAALIRDASTEGLSLDRSKVRSESIHRIEAGAKSIHSYLFCSADREMRDNRSERVSDLAKLWLTLEEEIRAMLLGWGEGADHEAIKWQPACVQLLGVDRRTQLSLSDSRKNMLELDRRPFSIPIFSKSFAVNLLLTSLRIHFRILHHSPQFVDTLSSAVEALVTLWEDTMKLYPTRHNHQALDELLVLLGWFFDERCEPADILFQCEPTEEINYLPHYMKSTSPLSLDKICATVIDQAKLFTCISTSYEHELNRPNWQDIILLLLKILRWLADQDGRTTMTKTARSITHLITRFGKSMVEYIVSSYETDIQNINGVTRILCLLFLCCPIDAQTGRIRYRCDLERTYPNYRLLESALISQLEAYIAVFSPKVLEQVAKNQSFAKLGRIVHWLNDVLQSTCLQLSVLDKRHARKRKHLEIEASQPSLLVNHSTPKQLNDAFSDERDNPEVHKSKTSSIISAHTNISSLLKSSALVSVSSSELTQDSINASVLNSLEQIRPLLSVHESGDAELISTQMHTVERELDLLSSVVCTSSTRFHNFLSMSSSHKLMYLPQDDLKSLFFCFQCDQSISLATNHQRQQLRVFPQFVIEKVVMLFYNSELLGPLPHSGSGPDVKSKQYHNIKCRARLALIRFITRLLNHTIIKDSTGGQDKLNSCSMQVSMKVLGILKQCSRIERIAVGRMVASLFSNSLQLLSSRLIGQSSSSQLEPILIQLESLSKDGPMRIQETLAITLVLCFEVTRIQDNVLIDDGRVDLSNCLSYRICAILLRQMCRRSSYLLGVIRTEMLSLSKRVGTSPYTLLARYLPLLSQVMVVELNFETHGSAFFADLLGMSTDLFLSQTARYTVPLLVLNSRAAMIEVIARAREESIPQLLVYQAADIITQLCLQKTAQDLDKGLRNFYKLLNVGRDDTISETQLTIEISALLQVSAGLIYFRLIAEVIDESDRSRRCRSVKEALWKALQLKMSSPDWNQAPNDDELQQELRSHTLPILSHINASLQDLRGKISMTEKNKVMHGLGDLICLVGSVVSSYIPQIMTTLQASLAIPALRTSTLQTWDLFVKVTPLKDLKPFVGQITAALVGFWAQMTSDQIGLSIIILHRIITQSPQLGNYAFDIADLSNVSIPAAFLKNLSSAQPMLIEISQKQTDLKKDLSLIQKIESLIGRIESESEVVIRQSLKELIALLDSDPDKIKTLITGDTFHPLIGNVVKALIGVTARCNDASDDLKSLAFECLGTVGAVDPDRCDIRDERTDMVVASNFSDHEESVAFALRLLQDELVGAYRSTNDSKHHNFLTYAIQELLRFCGFTPDLINPGLSNNVSNSVIKKWNSMPKHILDSISPLLGSKFKFSFTNNKTYSVPIYKHTTVYGSWLQNWLLRLIPLVQNENAMKVFRPFLGVIRNGDNVISQKLLPYIALHIVISGSDEEAENIKSEIITVLEDQVEPQSGFSPEGRQLAAQTIFGLMDHFSCWLRDRHKAQASIAEAGGFKRKDASTSSDVAATRVQSIIAEISQELIASAALYCKDHARALLNCEQQVLQLKGVNEATVQSLAGETDRKLPPQDDLIKYYEKAHEIYAAIDEPDGMEGISAKITVPSILHQIREHESTGRWTSAQSCWEVELQRQPDELRSHLGLLRCLRNLGHYDSLKAHIMGVLQSHPNWEPELAPFCVESSLVSNDWKGLTRAVSVGSPESPEVIFGKVVDTLLTSDERAFNVALKDARIRLGNQILGTSRKDAYRRMYDSSLYLHILHEVPLIDQACQEFLLSGRQQSDSTTWLSGRNLLSRLDSRLESISPAFRHREQVLRLRRATFQLRFRGMPAVGQLWVQTAKSARKAGHLQTSYSAVLQASELKAPTAFMQKAKLMKLEDQPYKAIVELDDNLEKHLVVADRNVKNLTEISRSDYTKGALLRVRWMDEVGRYSVNCIVNHFEGLCHENPDWASPYYYFGRFYDEKASQAALSVRGPSGKIRVTVAEYNYHCCKNFQKALTYGTKFIYQALPRMLTMYFTLGEHPDLLEIFKNIEKKRRGKEIRQEDYTQALQADELGGVFLKVDRVIHSAVRKLPVFEWLTVLPQVVSRVMHKSTHVQAVVHKILTHVLRSYPDQSLWAMVSGVESSNPSRSNRCVWVLNDAKDFSNPSKPGEAKTLAKKIEQCRKLVRQLLKLCNFPIKNPTKHLRLNEVFPTLQQCTPCDLIIPLQYSLVASLPPHDVNFATHQPFSSDLPCISSFADKITIMASLQKPRKIGIHGTDGKEYPFLCKPKDDLRKDARLMEFNSMINKLLKKDSESRKRNLHIRTYAVVVLNEECGLLEWVPNTIPFRNILLGLYSSKGIQLWNAELKSLSDKLRKHRDDWDKVKLIFERDVLTKFPPVFHQWFLNSFPDPTSWLRSRQAYGRTCAVMSMVGFVLGLGDRHGENILFDATTGDTVHVDFNCLFDKGRTFEVSENVPFRLTHNMIAGLGITGVEGVFRKASEVTMKILRNNKDSLMSVLETFVHDPLVDWMPSGSKRKGVDAPTEEYIAREAKRALEPISRKLTGYQITSSLSGKTDRQMSTENQVDSLINEARDNRHLGRMYFGWAPYL</sequence>
<dbReference type="PROSITE" id="PS51189">
    <property type="entry name" value="FAT"/>
    <property type="match status" value="1"/>
</dbReference>
<dbReference type="InterPro" id="IPR018936">
    <property type="entry name" value="PI3/4_kinase_CS"/>
</dbReference>
<dbReference type="EMBL" id="AVOT02003538">
    <property type="protein sequence ID" value="MBW0473796.1"/>
    <property type="molecule type" value="Genomic_DNA"/>
</dbReference>
<evidence type="ECO:0000256" key="9">
    <source>
        <dbReference type="ARBA" id="ARBA00022840"/>
    </source>
</evidence>
<evidence type="ECO:0000256" key="8">
    <source>
        <dbReference type="ARBA" id="ARBA00022777"/>
    </source>
</evidence>
<dbReference type="OrthoDB" id="381190at2759"/>
<dbReference type="InterPro" id="IPR000403">
    <property type="entry name" value="PI3/4_kinase_cat_dom"/>
</dbReference>
<feature type="domain" description="PI3K/PI4K catalytic" evidence="14">
    <location>
        <begin position="2380"/>
        <end position="2698"/>
    </location>
</feature>
<protein>
    <recommendedName>
        <fullName evidence="3">non-specific serine/threonine protein kinase</fullName>
        <ecNumber evidence="3">2.7.11.1</ecNumber>
    </recommendedName>
</protein>
<dbReference type="SUPFAM" id="SSF56112">
    <property type="entry name" value="Protein kinase-like (PK-like)"/>
    <property type="match status" value="1"/>
</dbReference>
<keyword evidence="18" id="KW-1185">Reference proteome</keyword>
<name>A0A9Q3BZV7_9BASI</name>
<dbReference type="CDD" id="cd00892">
    <property type="entry name" value="PIKKc_ATR"/>
    <property type="match status" value="1"/>
</dbReference>
<evidence type="ECO:0000256" key="12">
    <source>
        <dbReference type="ARBA" id="ARBA00047899"/>
    </source>
</evidence>
<evidence type="ECO:0000256" key="3">
    <source>
        <dbReference type="ARBA" id="ARBA00012513"/>
    </source>
</evidence>
<keyword evidence="10" id="KW-0234">DNA repair</keyword>
<dbReference type="Pfam" id="PF02259">
    <property type="entry name" value="FAT"/>
    <property type="match status" value="1"/>
</dbReference>
<dbReference type="GO" id="GO:0005634">
    <property type="term" value="C:nucleus"/>
    <property type="evidence" value="ECO:0007669"/>
    <property type="project" value="UniProtKB-SubCell"/>
</dbReference>
<dbReference type="SMART" id="SM00802">
    <property type="entry name" value="UME"/>
    <property type="match status" value="1"/>
</dbReference>
<dbReference type="SUPFAM" id="SSF48371">
    <property type="entry name" value="ARM repeat"/>
    <property type="match status" value="2"/>
</dbReference>
<dbReference type="InterPro" id="IPR050517">
    <property type="entry name" value="DDR_Repair_Kinase"/>
</dbReference>
<dbReference type="FunFam" id="1.10.1070.11:FF:000032">
    <property type="entry name" value="Protein kinase rad3"/>
    <property type="match status" value="1"/>
</dbReference>
<dbReference type="InterPro" id="IPR003152">
    <property type="entry name" value="FATC_dom"/>
</dbReference>
<evidence type="ECO:0000259" key="15">
    <source>
        <dbReference type="PROSITE" id="PS51189"/>
    </source>
</evidence>